<organism evidence="2 3">
    <name type="scientific">Jannaschia helgolandensis</name>
    <dbReference type="NCBI Taxonomy" id="188906"/>
    <lineage>
        <taxon>Bacteria</taxon>
        <taxon>Pseudomonadati</taxon>
        <taxon>Pseudomonadota</taxon>
        <taxon>Alphaproteobacteria</taxon>
        <taxon>Rhodobacterales</taxon>
        <taxon>Roseobacteraceae</taxon>
        <taxon>Jannaschia</taxon>
    </lineage>
</organism>
<evidence type="ECO:0000313" key="3">
    <source>
        <dbReference type="Proteomes" id="UP000199283"/>
    </source>
</evidence>
<dbReference type="InterPro" id="IPR028098">
    <property type="entry name" value="Glyco_trans_4-like_N"/>
</dbReference>
<gene>
    <name evidence="2" type="ORF">SAMN04488526_3268</name>
</gene>
<protein>
    <submittedName>
        <fullName evidence="2">Succinoglycan biosynthesis protein ExoL</fullName>
    </submittedName>
</protein>
<keyword evidence="3" id="KW-1185">Reference proteome</keyword>
<accession>A0A1H7S9M6</accession>
<name>A0A1H7S9M6_9RHOB</name>
<dbReference type="Gene3D" id="3.40.50.2000">
    <property type="entry name" value="Glycogen Phosphorylase B"/>
    <property type="match status" value="1"/>
</dbReference>
<sequence length="380" mass="43400">MTEIFVFAFDLTESSQIRRLKSFRALGYRVRSASFRRENMNTAFVPDWPNIDLGLMQNERYGRRMIGILRGIYRVMKRRDALSTADVIIARNFDLLIIAWITRWMTGQSHVPLVYECLDIHGLFTRPDAVGAAMRWCERRLLTRVQLLLVSSPGFMRHYFEAIQGYQGQYAILENKLWFDEDPIPRPPMRRSRSSDTPLTIGWVGSIRCAPSLNLLMETADHFGDRVAIEIHGNIHRHTLPDFDEQIDRRDNVSYFGPYEYPDGLAEVYGRCDLVWAQDLWQRGANSDWLLPNRIYEASWFGCPSIAVAGTETARKVARNSLGFVVDEPSAKALISLLDGLDRGAVRAMSDSILSMEDTEFRLTPDAIRVALQPALSASS</sequence>
<dbReference type="STRING" id="188906.SAMN04488526_3268"/>
<dbReference type="EMBL" id="FNZQ01000008">
    <property type="protein sequence ID" value="SEL69320.1"/>
    <property type="molecule type" value="Genomic_DNA"/>
</dbReference>
<reference evidence="2 3" key="1">
    <citation type="submission" date="2016-10" db="EMBL/GenBank/DDBJ databases">
        <authorList>
            <person name="de Groot N.N."/>
        </authorList>
    </citation>
    <scope>NUCLEOTIDE SEQUENCE [LARGE SCALE GENOMIC DNA]</scope>
    <source>
        <strain evidence="2 3">DSM 14858</strain>
    </source>
</reference>
<dbReference type="Pfam" id="PF13579">
    <property type="entry name" value="Glyco_trans_4_4"/>
    <property type="match status" value="1"/>
</dbReference>
<proteinExistence type="predicted"/>
<feature type="domain" description="Glycosyltransferase subfamily 4-like N-terminal" evidence="1">
    <location>
        <begin position="24"/>
        <end position="165"/>
    </location>
</feature>
<dbReference type="GO" id="GO:0016757">
    <property type="term" value="F:glycosyltransferase activity"/>
    <property type="evidence" value="ECO:0007669"/>
    <property type="project" value="UniProtKB-ARBA"/>
</dbReference>
<evidence type="ECO:0000313" key="2">
    <source>
        <dbReference type="EMBL" id="SEL69320.1"/>
    </source>
</evidence>
<dbReference type="OrthoDB" id="7973140at2"/>
<dbReference type="RefSeq" id="WP_092764780.1">
    <property type="nucleotide sequence ID" value="NZ_FNZQ01000008.1"/>
</dbReference>
<dbReference type="SUPFAM" id="SSF53756">
    <property type="entry name" value="UDP-Glycosyltransferase/glycogen phosphorylase"/>
    <property type="match status" value="1"/>
</dbReference>
<dbReference type="Proteomes" id="UP000199283">
    <property type="component" value="Unassembled WGS sequence"/>
</dbReference>
<evidence type="ECO:0000259" key="1">
    <source>
        <dbReference type="Pfam" id="PF13579"/>
    </source>
</evidence>
<dbReference type="AlphaFoldDB" id="A0A1H7S9M6"/>